<evidence type="ECO:0000259" key="1">
    <source>
        <dbReference type="PROSITE" id="PS51186"/>
    </source>
</evidence>
<gene>
    <name evidence="2" type="ORF">DCAR_0520669</name>
</gene>
<feature type="domain" description="N-acetyltransferase" evidence="1">
    <location>
        <begin position="72"/>
        <end position="220"/>
    </location>
</feature>
<reference evidence="2" key="2">
    <citation type="submission" date="2022-03" db="EMBL/GenBank/DDBJ databases">
        <title>Draft title - Genomic analysis of global carrot germplasm unveils the trajectory of domestication and the origin of high carotenoid orange carrot.</title>
        <authorList>
            <person name="Iorizzo M."/>
            <person name="Ellison S."/>
            <person name="Senalik D."/>
            <person name="Macko-Podgorni A."/>
            <person name="Grzebelus D."/>
            <person name="Bostan H."/>
            <person name="Rolling W."/>
            <person name="Curaba J."/>
            <person name="Simon P."/>
        </authorList>
    </citation>
    <scope>NUCLEOTIDE SEQUENCE</scope>
    <source>
        <tissue evidence="2">Leaf</tissue>
    </source>
</reference>
<dbReference type="InterPro" id="IPR000182">
    <property type="entry name" value="GNAT_dom"/>
</dbReference>
<evidence type="ECO:0000313" key="2">
    <source>
        <dbReference type="EMBL" id="WOH01287.1"/>
    </source>
</evidence>
<dbReference type="PROSITE" id="PS51186">
    <property type="entry name" value="GNAT"/>
    <property type="match status" value="1"/>
</dbReference>
<dbReference type="InterPro" id="IPR016181">
    <property type="entry name" value="Acyl_CoA_acyltransferase"/>
</dbReference>
<dbReference type="Proteomes" id="UP000077755">
    <property type="component" value="Chromosome 5"/>
</dbReference>
<dbReference type="EMBL" id="CP093347">
    <property type="protein sequence ID" value="WOH01287.1"/>
    <property type="molecule type" value="Genomic_DNA"/>
</dbReference>
<dbReference type="SUPFAM" id="SSF55729">
    <property type="entry name" value="Acyl-CoA N-acyltransferases (Nat)"/>
    <property type="match status" value="1"/>
</dbReference>
<proteinExistence type="predicted"/>
<accession>A0AAF0X6E2</accession>
<dbReference type="CDD" id="cd04301">
    <property type="entry name" value="NAT_SF"/>
    <property type="match status" value="1"/>
</dbReference>
<dbReference type="GO" id="GO:0008080">
    <property type="term" value="F:N-acetyltransferase activity"/>
    <property type="evidence" value="ECO:0007669"/>
    <property type="project" value="TreeGrafter"/>
</dbReference>
<keyword evidence="3" id="KW-1185">Reference proteome</keyword>
<dbReference type="AlphaFoldDB" id="A0AAF0X6E2"/>
<name>A0AAF0X6E2_DAUCS</name>
<organism evidence="2 3">
    <name type="scientific">Daucus carota subsp. sativus</name>
    <name type="common">Carrot</name>
    <dbReference type="NCBI Taxonomy" id="79200"/>
    <lineage>
        <taxon>Eukaryota</taxon>
        <taxon>Viridiplantae</taxon>
        <taxon>Streptophyta</taxon>
        <taxon>Embryophyta</taxon>
        <taxon>Tracheophyta</taxon>
        <taxon>Spermatophyta</taxon>
        <taxon>Magnoliopsida</taxon>
        <taxon>eudicotyledons</taxon>
        <taxon>Gunneridae</taxon>
        <taxon>Pentapetalae</taxon>
        <taxon>asterids</taxon>
        <taxon>campanulids</taxon>
        <taxon>Apiales</taxon>
        <taxon>Apiaceae</taxon>
        <taxon>Apioideae</taxon>
        <taxon>Scandiceae</taxon>
        <taxon>Daucinae</taxon>
        <taxon>Daucus</taxon>
        <taxon>Daucus sect. Daucus</taxon>
    </lineage>
</organism>
<dbReference type="PANTHER" id="PTHR13355">
    <property type="entry name" value="GLUCOSAMINE 6-PHOSPHATE N-ACETYLTRANSFERASE"/>
    <property type="match status" value="1"/>
</dbReference>
<dbReference type="InterPro" id="IPR039143">
    <property type="entry name" value="GNPNAT1-like"/>
</dbReference>
<evidence type="ECO:0000313" key="3">
    <source>
        <dbReference type="Proteomes" id="UP000077755"/>
    </source>
</evidence>
<protein>
    <recommendedName>
        <fullName evidence="1">N-acetyltransferase domain-containing protein</fullName>
    </recommendedName>
</protein>
<dbReference type="PANTHER" id="PTHR13355:SF15">
    <property type="entry name" value="GCN5-RELATED N-ACETYLTRANSFERASE 3, CHLOROPLASTIC"/>
    <property type="match status" value="1"/>
</dbReference>
<dbReference type="Pfam" id="PF00583">
    <property type="entry name" value="Acetyltransf_1"/>
    <property type="match status" value="1"/>
</dbReference>
<dbReference type="KEGG" id="dcr:108224015"/>
<reference evidence="2" key="1">
    <citation type="journal article" date="2016" name="Nat. Genet.">
        <title>A high-quality carrot genome assembly provides new insights into carotenoid accumulation and asterid genome evolution.</title>
        <authorList>
            <person name="Iorizzo M."/>
            <person name="Ellison S."/>
            <person name="Senalik D."/>
            <person name="Zeng P."/>
            <person name="Satapoomin P."/>
            <person name="Huang J."/>
            <person name="Bowman M."/>
            <person name="Iovene M."/>
            <person name="Sanseverino W."/>
            <person name="Cavagnaro P."/>
            <person name="Yildiz M."/>
            <person name="Macko-Podgorni A."/>
            <person name="Moranska E."/>
            <person name="Grzebelus E."/>
            <person name="Grzebelus D."/>
            <person name="Ashrafi H."/>
            <person name="Zheng Z."/>
            <person name="Cheng S."/>
            <person name="Spooner D."/>
            <person name="Van Deynze A."/>
            <person name="Simon P."/>
        </authorList>
    </citation>
    <scope>NUCLEOTIDE SEQUENCE</scope>
    <source>
        <tissue evidence="2">Leaf</tissue>
    </source>
</reference>
<sequence length="239" mass="26780">MAVIHGRYFPSNFSAKLSNYKRKTPKQSPLPTFISTNPSDINPFHLRDLYSQCNRSPHRFPLRDSENQVEPVEVNKLSIALSNSTVVVSVFTRPELDLPGELEGLEGVEEGGDWFRKLMPLSPANGRLVGFGRAVSDFCLTASIYDVMVLPALQGRGIGRKILQKIIRSLTNRGIYDIAALCSEEERQFFKACGFENDIMGSTTMMYTRTSSTSEAKQMVQRAGRKSLLLPPDRKPFQS</sequence>
<dbReference type="Gene3D" id="3.40.630.30">
    <property type="match status" value="1"/>
</dbReference>